<feature type="transmembrane region" description="Helical" evidence="1">
    <location>
        <begin position="56"/>
        <end position="74"/>
    </location>
</feature>
<proteinExistence type="predicted"/>
<evidence type="ECO:0000256" key="1">
    <source>
        <dbReference type="SAM" id="Phobius"/>
    </source>
</evidence>
<evidence type="ECO:0000313" key="2">
    <source>
        <dbReference type="EMBL" id="RSU07144.1"/>
    </source>
</evidence>
<comment type="caution">
    <text evidence="2">The sequence shown here is derived from an EMBL/GenBank/DDBJ whole genome shotgun (WGS) entry which is preliminary data.</text>
</comment>
<dbReference type="OrthoDB" id="2049764at2"/>
<keyword evidence="3" id="KW-1185">Reference proteome</keyword>
<dbReference type="RefSeq" id="WP_126824720.1">
    <property type="nucleotide sequence ID" value="NZ_JBHLWU010000002.1"/>
</dbReference>
<keyword evidence="1" id="KW-1133">Transmembrane helix</keyword>
<keyword evidence="1" id="KW-0472">Membrane</keyword>
<feature type="transmembrane region" description="Helical" evidence="1">
    <location>
        <begin position="105"/>
        <end position="124"/>
    </location>
</feature>
<keyword evidence="1" id="KW-0812">Transmembrane</keyword>
<evidence type="ECO:0000313" key="3">
    <source>
        <dbReference type="Proteomes" id="UP000288669"/>
    </source>
</evidence>
<dbReference type="AlphaFoldDB" id="A0A430AH12"/>
<feature type="transmembrane region" description="Helical" evidence="1">
    <location>
        <begin position="25"/>
        <end position="50"/>
    </location>
</feature>
<sequence length="157" mass="17767">MNFTNKTIQNDEQYKEVVNKRRNKMLLIAFMGVLTLLLLWLLPSMIGFQISDFASGIYTGVGFGLISSGSIKAIQLKKIVQSSEKLKKKRIEEHDERILEISLRAYKVAGISLLVVAYFIGFIGMLFNGVFAWIMVLLVGVFLGVYTLAFVTYKNKM</sequence>
<accession>A0A430AH12</accession>
<protein>
    <submittedName>
        <fullName evidence="2">Uncharacterized protein</fullName>
    </submittedName>
</protein>
<name>A0A430AH12_9ENTE</name>
<dbReference type="EMBL" id="NGJZ01000002">
    <property type="protein sequence ID" value="RSU07144.1"/>
    <property type="molecule type" value="Genomic_DNA"/>
</dbReference>
<reference evidence="2 3" key="1">
    <citation type="submission" date="2017-05" db="EMBL/GenBank/DDBJ databases">
        <title>Vagococcus spp. assemblies.</title>
        <authorList>
            <person name="Gulvik C.A."/>
        </authorList>
    </citation>
    <scope>NUCLEOTIDE SEQUENCE [LARGE SCALE GENOMIC DNA]</scope>
    <source>
        <strain evidence="2 3">DSM 24756</strain>
    </source>
</reference>
<feature type="transmembrane region" description="Helical" evidence="1">
    <location>
        <begin position="130"/>
        <end position="153"/>
    </location>
</feature>
<gene>
    <name evidence="2" type="ORF">CBF30_07775</name>
</gene>
<dbReference type="Proteomes" id="UP000288669">
    <property type="component" value="Unassembled WGS sequence"/>
</dbReference>
<organism evidence="2 3">
    <name type="scientific">Vagococcus entomophilus</name>
    <dbReference type="NCBI Taxonomy" id="1160095"/>
    <lineage>
        <taxon>Bacteria</taxon>
        <taxon>Bacillati</taxon>
        <taxon>Bacillota</taxon>
        <taxon>Bacilli</taxon>
        <taxon>Lactobacillales</taxon>
        <taxon>Enterococcaceae</taxon>
        <taxon>Vagococcus</taxon>
    </lineage>
</organism>